<dbReference type="Pfam" id="PF13738">
    <property type="entry name" value="Pyr_redox_3"/>
    <property type="match status" value="1"/>
</dbReference>
<dbReference type="SMR" id="A0A0J6W2S5"/>
<dbReference type="EC" id="1.14.13.84" evidence="1"/>
<proteinExistence type="predicted"/>
<accession>A0A0J6W2S5</accession>
<keyword evidence="2" id="KW-1185">Reference proteome</keyword>
<dbReference type="Proteomes" id="UP000036513">
    <property type="component" value="Unassembled WGS sequence"/>
</dbReference>
<protein>
    <submittedName>
        <fullName evidence="1">4-hydroxyacetophenone monooxygenase</fullName>
        <ecNumber evidence="1">1.14.13.84</ecNumber>
    </submittedName>
</protein>
<dbReference type="PANTHER" id="PTHR42877">
    <property type="entry name" value="L-ORNITHINE N(5)-MONOOXYGENASE-RELATED"/>
    <property type="match status" value="1"/>
</dbReference>
<dbReference type="EMBL" id="JYNL01000023">
    <property type="protein sequence ID" value="KMO76704.1"/>
    <property type="molecule type" value="Genomic_DNA"/>
</dbReference>
<name>A0A0J6W2S5_9MYCO</name>
<reference evidence="1 2" key="1">
    <citation type="journal article" date="2015" name="Genome Biol. Evol.">
        <title>Characterization of Three Mycobacterium spp. with Potential Use in Bioremediation by Genome Sequencing and Comparative Genomics.</title>
        <authorList>
            <person name="Das S."/>
            <person name="Pettersson B.M."/>
            <person name="Behra P.R."/>
            <person name="Ramesh M."/>
            <person name="Dasgupta S."/>
            <person name="Bhattacharya A."/>
            <person name="Kirsebom L.A."/>
        </authorList>
    </citation>
    <scope>NUCLEOTIDE SEQUENCE [LARGE SCALE GENOMIC DNA]</scope>
    <source>
        <strain evidence="1 2">DSM 43826</strain>
    </source>
</reference>
<dbReference type="InterPro" id="IPR036188">
    <property type="entry name" value="FAD/NAD-bd_sf"/>
</dbReference>
<organism evidence="1 2">
    <name type="scientific">Mycolicibacterium chlorophenolicum</name>
    <dbReference type="NCBI Taxonomy" id="37916"/>
    <lineage>
        <taxon>Bacteria</taxon>
        <taxon>Bacillati</taxon>
        <taxon>Actinomycetota</taxon>
        <taxon>Actinomycetes</taxon>
        <taxon>Mycobacteriales</taxon>
        <taxon>Mycobacteriaceae</taxon>
        <taxon>Mycolicibacterium</taxon>
    </lineage>
</organism>
<sequence length="496" mass="56506">MTSVQYDAVIVGAGFAGIGAAIQLKRMGYENFVILDREDDLGGTWYVNHYPGLAVDVPTTTYSYFFEPNPNWSRLFSTGTEIKQYADGVADKYDVRRHMRFRTVVQGARWDEEAQAWRVSVADGETLTARYLFTATGFLSQPRLPEIPGIETFDGRVLHTTAWDDSYDPTGERVGIIGTGATAVQLIPELAKKAADLTVYQRTPIWVAPKLDFRISERAKRLFARIPLTQRIVRAITDTIYEMMINVGVVHYRVPLFRRLNISAMDLCKINQFIQVRDKDLRRRLTPDYDIGCKRPTFSNSYFRTFTKPHVHLQSDGIDHVAADGIVNADGTKTVIDTLVLATGFDLWEANFPAIEVIGREGRNLGKWWRENRFQAYQGVSMPYFPNYLSLASPYAFLGLNFFNTMEYQMRLMDRLFGELQRRGATTFEVTEQANADYLDRMTELLGDSLWTLGNCASSRSYYFNPHGEPSLLRPMSTRDAITEASEFPLSDYQIS</sequence>
<keyword evidence="1" id="KW-0560">Oxidoreductase</keyword>
<dbReference type="RefSeq" id="WP_048470445.1">
    <property type="nucleotide sequence ID" value="NZ_JYNL01000023.1"/>
</dbReference>
<dbReference type="SUPFAM" id="SSF51905">
    <property type="entry name" value="FAD/NAD(P)-binding domain"/>
    <property type="match status" value="2"/>
</dbReference>
<dbReference type="PATRIC" id="fig|37916.4.peg.2777"/>
<evidence type="ECO:0000313" key="2">
    <source>
        <dbReference type="Proteomes" id="UP000036513"/>
    </source>
</evidence>
<dbReference type="PANTHER" id="PTHR42877:SF4">
    <property type="entry name" value="FAD_NAD(P)-BINDING DOMAIN-CONTAINING PROTEIN-RELATED"/>
    <property type="match status" value="1"/>
</dbReference>
<dbReference type="InterPro" id="IPR051209">
    <property type="entry name" value="FAD-bind_Monooxygenase_sf"/>
</dbReference>
<evidence type="ECO:0000313" key="1">
    <source>
        <dbReference type="EMBL" id="KMO76704.1"/>
    </source>
</evidence>
<dbReference type="Gene3D" id="3.50.50.60">
    <property type="entry name" value="FAD/NAD(P)-binding domain"/>
    <property type="match status" value="2"/>
</dbReference>
<dbReference type="PRINTS" id="PR00411">
    <property type="entry name" value="PNDRDTASEI"/>
</dbReference>
<gene>
    <name evidence="1" type="primary">hapE_10</name>
    <name evidence="1" type="ORF">MCHLDSM_02853</name>
</gene>
<dbReference type="GO" id="GO:0033767">
    <property type="term" value="F:4-hydroxyacetophenone monooxygenase activity"/>
    <property type="evidence" value="ECO:0007669"/>
    <property type="project" value="UniProtKB-EC"/>
</dbReference>
<dbReference type="STRING" id="37916.MCHLDSM_02853"/>
<comment type="caution">
    <text evidence="1">The sequence shown here is derived from an EMBL/GenBank/DDBJ whole genome shotgun (WGS) entry which is preliminary data.</text>
</comment>
<dbReference type="AlphaFoldDB" id="A0A0J6W2S5"/>
<keyword evidence="1" id="KW-0503">Monooxygenase</keyword>